<protein>
    <submittedName>
        <fullName evidence="2">Uncharacterized protein</fullName>
    </submittedName>
</protein>
<evidence type="ECO:0000256" key="1">
    <source>
        <dbReference type="SAM" id="MobiDB-lite"/>
    </source>
</evidence>
<dbReference type="RefSeq" id="WP_346109682.1">
    <property type="nucleotide sequence ID" value="NZ_BAAAMU010000048.1"/>
</dbReference>
<keyword evidence="3" id="KW-1185">Reference proteome</keyword>
<comment type="caution">
    <text evidence="2">The sequence shown here is derived from an EMBL/GenBank/DDBJ whole genome shotgun (WGS) entry which is preliminary data.</text>
</comment>
<name>A0ABP4RHN7_9ACTN</name>
<sequence>MPGPDSERWQVAGRVLNYRAILDMGWSDTEPALPGRSGLSRIGGDGGLADPVTTSG</sequence>
<gene>
    <name evidence="2" type="ORF">GCM10009733_058080</name>
</gene>
<evidence type="ECO:0000313" key="3">
    <source>
        <dbReference type="Proteomes" id="UP001500064"/>
    </source>
</evidence>
<dbReference type="Proteomes" id="UP001500064">
    <property type="component" value="Unassembled WGS sequence"/>
</dbReference>
<evidence type="ECO:0000313" key="2">
    <source>
        <dbReference type="EMBL" id="GAA1653185.1"/>
    </source>
</evidence>
<proteinExistence type="predicted"/>
<organism evidence="2 3">
    <name type="scientific">Nonomuraea maheshkhaliensis</name>
    <dbReference type="NCBI Taxonomy" id="419590"/>
    <lineage>
        <taxon>Bacteria</taxon>
        <taxon>Bacillati</taxon>
        <taxon>Actinomycetota</taxon>
        <taxon>Actinomycetes</taxon>
        <taxon>Streptosporangiales</taxon>
        <taxon>Streptosporangiaceae</taxon>
        <taxon>Nonomuraea</taxon>
    </lineage>
</organism>
<accession>A0ABP4RHN7</accession>
<dbReference type="EMBL" id="BAAAMU010000048">
    <property type="protein sequence ID" value="GAA1653185.1"/>
    <property type="molecule type" value="Genomic_DNA"/>
</dbReference>
<feature type="region of interest" description="Disordered" evidence="1">
    <location>
        <begin position="27"/>
        <end position="56"/>
    </location>
</feature>
<reference evidence="3" key="1">
    <citation type="journal article" date="2019" name="Int. J. Syst. Evol. Microbiol.">
        <title>The Global Catalogue of Microorganisms (GCM) 10K type strain sequencing project: providing services to taxonomists for standard genome sequencing and annotation.</title>
        <authorList>
            <consortium name="The Broad Institute Genomics Platform"/>
            <consortium name="The Broad Institute Genome Sequencing Center for Infectious Disease"/>
            <person name="Wu L."/>
            <person name="Ma J."/>
        </authorList>
    </citation>
    <scope>NUCLEOTIDE SEQUENCE [LARGE SCALE GENOMIC DNA]</scope>
    <source>
        <strain evidence="3">JCM 13929</strain>
    </source>
</reference>